<sequence>SIIRYIAGDLVCKVSLIDLYTDPNTGQCSRCYRLHFTSQDLVLPYLISWKLQSLIRIEVAQKLEVTLR</sequence>
<dbReference type="Gene3D" id="3.30.70.380">
    <property type="entry name" value="Ferrodoxin-fold anticodon-binding domain"/>
    <property type="match status" value="1"/>
</dbReference>
<protein>
    <submittedName>
        <fullName evidence="1">Uncharacterized protein</fullName>
    </submittedName>
</protein>
<gene>
    <name evidence="1" type="primary">ORF41603</name>
</gene>
<evidence type="ECO:0000313" key="1">
    <source>
        <dbReference type="EMBL" id="CEK61204.1"/>
    </source>
</evidence>
<name>A0A0B6YXV0_9EUPU</name>
<feature type="non-terminal residue" evidence="1">
    <location>
        <position position="1"/>
    </location>
</feature>
<dbReference type="EMBL" id="HACG01014339">
    <property type="protein sequence ID" value="CEK61204.1"/>
    <property type="molecule type" value="Transcribed_RNA"/>
</dbReference>
<dbReference type="AlphaFoldDB" id="A0A0B6YXV0"/>
<dbReference type="InterPro" id="IPR036690">
    <property type="entry name" value="Fdx_antiC-bd_sf"/>
</dbReference>
<dbReference type="SUPFAM" id="SSF54991">
    <property type="entry name" value="Anticodon-binding domain of PheRS"/>
    <property type="match status" value="1"/>
</dbReference>
<organism evidence="1">
    <name type="scientific">Arion vulgaris</name>
    <dbReference type="NCBI Taxonomy" id="1028688"/>
    <lineage>
        <taxon>Eukaryota</taxon>
        <taxon>Metazoa</taxon>
        <taxon>Spiralia</taxon>
        <taxon>Lophotrochozoa</taxon>
        <taxon>Mollusca</taxon>
        <taxon>Gastropoda</taxon>
        <taxon>Heterobranchia</taxon>
        <taxon>Euthyneura</taxon>
        <taxon>Panpulmonata</taxon>
        <taxon>Eupulmonata</taxon>
        <taxon>Stylommatophora</taxon>
        <taxon>Helicina</taxon>
        <taxon>Arionoidea</taxon>
        <taxon>Arionidae</taxon>
        <taxon>Arion</taxon>
    </lineage>
</organism>
<accession>A0A0B6YXV0</accession>
<proteinExistence type="predicted"/>
<reference evidence="1" key="1">
    <citation type="submission" date="2014-12" db="EMBL/GenBank/DDBJ databases">
        <title>Insight into the proteome of Arion vulgaris.</title>
        <authorList>
            <person name="Aradska J."/>
            <person name="Bulat T."/>
            <person name="Smidak R."/>
            <person name="Sarate P."/>
            <person name="Gangsoo J."/>
            <person name="Sialana F."/>
            <person name="Bilban M."/>
            <person name="Lubec G."/>
        </authorList>
    </citation>
    <scope>NUCLEOTIDE SEQUENCE</scope>
    <source>
        <tissue evidence="1">Skin</tissue>
    </source>
</reference>